<evidence type="ECO:0000313" key="1">
    <source>
        <dbReference type="EMBL" id="ORP07270.1"/>
    </source>
</evidence>
<dbReference type="Proteomes" id="UP000193206">
    <property type="component" value="Unassembled WGS sequence"/>
</dbReference>
<protein>
    <submittedName>
        <fullName evidence="1">Replication-relaxation</fullName>
    </submittedName>
</protein>
<sequence>MKWNYKIDNDTQILYFLSQARYATTNQLARLFFASSVRADTAIRRTNFALQSLKKAGLVSHLKRRIGGIRRGSASYVWQITFQGLKFLKNQDETVVLRYKNKYEPTQHHVEHTLAITEIFVETLETVRDSEKLSLETFSFEPNSWRSYQKLSGIGRTLKPDAYLELVNHDYEDYYFLEIDRSTESLARIVNTCKKYIEYYRSGIEQRQKEVFPYVLWVVPDDKRKLAISKAIQKELYSFWELFTVITLEEYPDYIKGGILNEPEESR</sequence>
<proteinExistence type="predicted"/>
<dbReference type="Pfam" id="PF13814">
    <property type="entry name" value="Replic_Relax"/>
    <property type="match status" value="1"/>
</dbReference>
<name>A0A1X1L6U7_STRMT</name>
<accession>A0A1X1L6U7</accession>
<evidence type="ECO:0000313" key="2">
    <source>
        <dbReference type="Proteomes" id="UP000193206"/>
    </source>
</evidence>
<gene>
    <name evidence="1" type="ORF">B7692_05850</name>
</gene>
<dbReference type="InterPro" id="IPR025855">
    <property type="entry name" value="Replic_Relax"/>
</dbReference>
<reference evidence="1 2" key="1">
    <citation type="journal article" date="2016" name="Eur. J. Clin. Microbiol. Infect. Dis.">
        <title>Whole genome sequencing as a tool for phylogenetic analysis of clinical strains of Mitis group streptococci.</title>
        <authorList>
            <person name="Rasmussen L.H."/>
            <person name="Dargis R."/>
            <person name="Hojholt K."/>
            <person name="Christensen J.J."/>
            <person name="Skovgaard O."/>
            <person name="Justesen U.S."/>
            <person name="Rosenvinge F.S."/>
            <person name="Moser C."/>
            <person name="Lukjancenko O."/>
            <person name="Rasmussen S."/>
            <person name="Nielsen X.C."/>
        </authorList>
    </citation>
    <scope>NUCLEOTIDE SEQUENCE [LARGE SCALE GENOMIC DNA]</scope>
    <source>
        <strain evidence="1 2">B_009152_10</strain>
    </source>
</reference>
<dbReference type="AlphaFoldDB" id="A0A1X1L6U7"/>
<comment type="caution">
    <text evidence="1">The sequence shown here is derived from an EMBL/GenBank/DDBJ whole genome shotgun (WGS) entry which is preliminary data.</text>
</comment>
<dbReference type="RefSeq" id="WP_084930198.1">
    <property type="nucleotide sequence ID" value="NZ_NCVN01000026.1"/>
</dbReference>
<dbReference type="EMBL" id="NCVN01000026">
    <property type="protein sequence ID" value="ORP07270.1"/>
    <property type="molecule type" value="Genomic_DNA"/>
</dbReference>
<organism evidence="1 2">
    <name type="scientific">Streptococcus mitis</name>
    <dbReference type="NCBI Taxonomy" id="28037"/>
    <lineage>
        <taxon>Bacteria</taxon>
        <taxon>Bacillati</taxon>
        <taxon>Bacillota</taxon>
        <taxon>Bacilli</taxon>
        <taxon>Lactobacillales</taxon>
        <taxon>Streptococcaceae</taxon>
        <taxon>Streptococcus</taxon>
        <taxon>Streptococcus mitis group</taxon>
    </lineage>
</organism>